<dbReference type="EMBL" id="CAACVG010011168">
    <property type="protein sequence ID" value="VEN57491.1"/>
    <property type="molecule type" value="Genomic_DNA"/>
</dbReference>
<dbReference type="InterPro" id="IPR000219">
    <property type="entry name" value="DH_dom"/>
</dbReference>
<gene>
    <name evidence="4" type="ORF">CALMAC_LOCUS16101</name>
</gene>
<dbReference type="Gene3D" id="1.20.900.10">
    <property type="entry name" value="Dbl homology (DH) domain"/>
    <property type="match status" value="1"/>
</dbReference>
<dbReference type="InterPro" id="IPR035899">
    <property type="entry name" value="DBL_dom_sf"/>
</dbReference>
<accession>A0A653DD80</accession>
<organism evidence="4 5">
    <name type="scientific">Callosobruchus maculatus</name>
    <name type="common">Southern cowpea weevil</name>
    <name type="synonym">Pulse bruchid</name>
    <dbReference type="NCBI Taxonomy" id="64391"/>
    <lineage>
        <taxon>Eukaryota</taxon>
        <taxon>Metazoa</taxon>
        <taxon>Ecdysozoa</taxon>
        <taxon>Arthropoda</taxon>
        <taxon>Hexapoda</taxon>
        <taxon>Insecta</taxon>
        <taxon>Pterygota</taxon>
        <taxon>Neoptera</taxon>
        <taxon>Endopterygota</taxon>
        <taxon>Coleoptera</taxon>
        <taxon>Polyphaga</taxon>
        <taxon>Cucujiformia</taxon>
        <taxon>Chrysomeloidea</taxon>
        <taxon>Chrysomelidae</taxon>
        <taxon>Bruchinae</taxon>
        <taxon>Bruchini</taxon>
        <taxon>Callosobruchus</taxon>
    </lineage>
</organism>
<evidence type="ECO:0000313" key="4">
    <source>
        <dbReference type="EMBL" id="VEN57491.1"/>
    </source>
</evidence>
<dbReference type="GO" id="GO:0005085">
    <property type="term" value="F:guanyl-nucleotide exchange factor activity"/>
    <property type="evidence" value="ECO:0007669"/>
    <property type="project" value="InterPro"/>
</dbReference>
<dbReference type="OrthoDB" id="6771027at2759"/>
<proteinExistence type="predicted"/>
<evidence type="ECO:0000256" key="1">
    <source>
        <dbReference type="ARBA" id="ARBA00004496"/>
    </source>
</evidence>
<dbReference type="Proteomes" id="UP000410492">
    <property type="component" value="Unassembled WGS sequence"/>
</dbReference>
<dbReference type="AlphaFoldDB" id="A0A653DD80"/>
<keyword evidence="2" id="KW-0963">Cytoplasm</keyword>
<dbReference type="GO" id="GO:0035025">
    <property type="term" value="P:positive regulation of Rho protein signal transduction"/>
    <property type="evidence" value="ECO:0007669"/>
    <property type="project" value="TreeGrafter"/>
</dbReference>
<evidence type="ECO:0000256" key="2">
    <source>
        <dbReference type="ARBA" id="ARBA00022490"/>
    </source>
</evidence>
<dbReference type="GO" id="GO:0005737">
    <property type="term" value="C:cytoplasm"/>
    <property type="evidence" value="ECO:0007669"/>
    <property type="project" value="UniProtKB-SubCell"/>
</dbReference>
<dbReference type="Pfam" id="PF00621">
    <property type="entry name" value="RhoGEF"/>
    <property type="match status" value="1"/>
</dbReference>
<reference evidence="4 5" key="1">
    <citation type="submission" date="2019-01" db="EMBL/GenBank/DDBJ databases">
        <authorList>
            <person name="Sayadi A."/>
        </authorList>
    </citation>
    <scope>NUCLEOTIDE SEQUENCE [LARGE SCALE GENOMIC DNA]</scope>
</reference>
<sequence>MSHPNACKERLTIDRKLGGRGIIDVQSLHATQIQTLRHFFHTKQTNLHRAIVKAYKNYTPLNLSSPDHKALHGKHRYRVTQDHINKKQSYIWLQDGQLFPETEGFMLAIQDQVIATRNCKKYIIKDPSITDVSCRRTIFSEENKKRKESIREFIKTEKAYVKDLETVHEVFEMPLRKSKIISNEDIDTIFLNWQEITHCNKSFLEAFLKAYNTSETIGDVISEHKAALTDRSGVKRVSLFLLLGNFEGSIMAG</sequence>
<dbReference type="SUPFAM" id="SSF48065">
    <property type="entry name" value="DBL homology domain (DH-domain)"/>
    <property type="match status" value="1"/>
</dbReference>
<feature type="domain" description="DH" evidence="3">
    <location>
        <begin position="145"/>
        <end position="224"/>
    </location>
</feature>
<protein>
    <recommendedName>
        <fullName evidence="3">DH domain-containing protein</fullName>
    </recommendedName>
</protein>
<comment type="subcellular location">
    <subcellularLocation>
        <location evidence="1">Cytoplasm</location>
    </subcellularLocation>
</comment>
<dbReference type="InterPro" id="IPR051480">
    <property type="entry name" value="Endocytic_GEF_Adapter"/>
</dbReference>
<name>A0A653DD80_CALMS</name>
<keyword evidence="5" id="KW-1185">Reference proteome</keyword>
<dbReference type="PANTHER" id="PTHR46006:SF6">
    <property type="entry name" value="INTERSECTIN-2 ISOFORM X1"/>
    <property type="match status" value="1"/>
</dbReference>
<evidence type="ECO:0000259" key="3">
    <source>
        <dbReference type="PROSITE" id="PS50010"/>
    </source>
</evidence>
<evidence type="ECO:0000313" key="5">
    <source>
        <dbReference type="Proteomes" id="UP000410492"/>
    </source>
</evidence>
<dbReference type="PROSITE" id="PS50010">
    <property type="entry name" value="DH_2"/>
    <property type="match status" value="1"/>
</dbReference>
<dbReference type="PANTHER" id="PTHR46006">
    <property type="entry name" value="RHO GUANINE NUCLEOTIDE EXCHANGE FACTOR AT 64C, ISOFORM A"/>
    <property type="match status" value="1"/>
</dbReference>